<comment type="caution">
    <text evidence="2">The sequence shown here is derived from an EMBL/GenBank/DDBJ whole genome shotgun (WGS) entry which is preliminary data.</text>
</comment>
<protein>
    <recommendedName>
        <fullName evidence="1">MATH domain-containing protein</fullName>
    </recommendedName>
</protein>
<dbReference type="CDD" id="cd00121">
    <property type="entry name" value="MATH"/>
    <property type="match status" value="2"/>
</dbReference>
<keyword evidence="3" id="KW-1185">Reference proteome</keyword>
<dbReference type="EMBL" id="WHWC01000014">
    <property type="protein sequence ID" value="KAG8370588.1"/>
    <property type="molecule type" value="Genomic_DNA"/>
</dbReference>
<dbReference type="Gene3D" id="2.60.210.10">
    <property type="entry name" value="Apoptosis, Tumor Necrosis Factor Receptor Associated Protein 2, Chain A"/>
    <property type="match status" value="2"/>
</dbReference>
<dbReference type="SMART" id="SM00061">
    <property type="entry name" value="MATH"/>
    <property type="match status" value="2"/>
</dbReference>
<evidence type="ECO:0000313" key="3">
    <source>
        <dbReference type="Proteomes" id="UP000826271"/>
    </source>
</evidence>
<evidence type="ECO:0000259" key="1">
    <source>
        <dbReference type="PROSITE" id="PS50144"/>
    </source>
</evidence>
<proteinExistence type="predicted"/>
<gene>
    <name evidence="2" type="ORF">BUALT_Bualt14G0132700</name>
</gene>
<feature type="domain" description="MATH" evidence="1">
    <location>
        <begin position="60"/>
        <end position="199"/>
    </location>
</feature>
<dbReference type="PANTHER" id="PTHR46162:SF2">
    <property type="entry name" value="ANKYRIN REPEAT-CONTAINING PROTEIN-RELATED"/>
    <property type="match status" value="1"/>
</dbReference>
<sequence>MRREVLGRSFMMMWQVQKVAFDGKKDLSSPMATDLSSPMATDLSSPHQDGVFRSISDTPPNHYSLKIELFSQLTKNKIERYTSTDFQAGGYKWKLVVHPDGNKDKGITDHISLYLVLVPGASSNSPLPPGWEIRALFRLYLLDQNNDTYLTLQDTAEKGRRFHGMKQEWGFDKFIPHTTFKDADNGYLVNDTCVFGAEVYVCQEKHTGKGECLSMIKDAITYKNTWRIDNFNSLNQECVDSIPFNAADHKWKMQVYPKGKGSGTGSHISLYLTLAEPEKLAPATKIYAEFTLRILDQLNRNHCASNTTRGLPRFVSHAYFNQSTAGLLVKNVCLVEAEVIVHGVAAADAI</sequence>
<organism evidence="2 3">
    <name type="scientific">Buddleja alternifolia</name>
    <dbReference type="NCBI Taxonomy" id="168488"/>
    <lineage>
        <taxon>Eukaryota</taxon>
        <taxon>Viridiplantae</taxon>
        <taxon>Streptophyta</taxon>
        <taxon>Embryophyta</taxon>
        <taxon>Tracheophyta</taxon>
        <taxon>Spermatophyta</taxon>
        <taxon>Magnoliopsida</taxon>
        <taxon>eudicotyledons</taxon>
        <taxon>Gunneridae</taxon>
        <taxon>Pentapetalae</taxon>
        <taxon>asterids</taxon>
        <taxon>lamiids</taxon>
        <taxon>Lamiales</taxon>
        <taxon>Scrophulariaceae</taxon>
        <taxon>Buddlejeae</taxon>
        <taxon>Buddleja</taxon>
    </lineage>
</organism>
<dbReference type="InterPro" id="IPR002083">
    <property type="entry name" value="MATH/TRAF_dom"/>
</dbReference>
<dbReference type="PANTHER" id="PTHR46162">
    <property type="entry name" value="TRAF-LIKE FAMILY PROTEIN"/>
    <property type="match status" value="1"/>
</dbReference>
<feature type="domain" description="MATH" evidence="1">
    <location>
        <begin position="221"/>
        <end position="339"/>
    </location>
</feature>
<reference evidence="2" key="1">
    <citation type="submission" date="2019-10" db="EMBL/GenBank/DDBJ databases">
        <authorList>
            <person name="Zhang R."/>
            <person name="Pan Y."/>
            <person name="Wang J."/>
            <person name="Ma R."/>
            <person name="Yu S."/>
        </authorList>
    </citation>
    <scope>NUCLEOTIDE SEQUENCE</scope>
    <source>
        <strain evidence="2">LA-IB0</strain>
        <tissue evidence="2">Leaf</tissue>
    </source>
</reference>
<accession>A0AAV6WJ34</accession>
<dbReference type="AlphaFoldDB" id="A0AAV6WJ34"/>
<name>A0AAV6WJ34_9LAMI</name>
<dbReference type="SUPFAM" id="SSF49599">
    <property type="entry name" value="TRAF domain-like"/>
    <property type="match status" value="2"/>
</dbReference>
<dbReference type="PROSITE" id="PS50144">
    <property type="entry name" value="MATH"/>
    <property type="match status" value="2"/>
</dbReference>
<dbReference type="Proteomes" id="UP000826271">
    <property type="component" value="Unassembled WGS sequence"/>
</dbReference>
<dbReference type="InterPro" id="IPR008974">
    <property type="entry name" value="TRAF-like"/>
</dbReference>
<dbReference type="Pfam" id="PF22486">
    <property type="entry name" value="MATH_2"/>
    <property type="match status" value="2"/>
</dbReference>
<evidence type="ECO:0000313" key="2">
    <source>
        <dbReference type="EMBL" id="KAG8370588.1"/>
    </source>
</evidence>